<feature type="region of interest" description="Disordered" evidence="1">
    <location>
        <begin position="58"/>
        <end position="83"/>
    </location>
</feature>
<sequence>MFLLSSMLFSNHLLLLPYVYAANASHISIGFLSRVPSPKNITMNMILRSSRRFKKAKHAATQLQLEDTESQPVDIVPDSQVNQ</sequence>
<evidence type="ECO:0000256" key="1">
    <source>
        <dbReference type="SAM" id="MobiDB-lite"/>
    </source>
</evidence>
<accession>A0A7J7GGX5</accession>
<evidence type="ECO:0000313" key="4">
    <source>
        <dbReference type="Proteomes" id="UP000593564"/>
    </source>
</evidence>
<dbReference type="Proteomes" id="UP000593564">
    <property type="component" value="Unassembled WGS sequence"/>
</dbReference>
<reference evidence="4" key="1">
    <citation type="journal article" date="2020" name="Nat. Commun.">
        <title>Genome assembly of wild tea tree DASZ reveals pedigree and selection history of tea varieties.</title>
        <authorList>
            <person name="Zhang W."/>
            <person name="Zhang Y."/>
            <person name="Qiu H."/>
            <person name="Guo Y."/>
            <person name="Wan H."/>
            <person name="Zhang X."/>
            <person name="Scossa F."/>
            <person name="Alseekh S."/>
            <person name="Zhang Q."/>
            <person name="Wang P."/>
            <person name="Xu L."/>
            <person name="Schmidt M.H."/>
            <person name="Jia X."/>
            <person name="Li D."/>
            <person name="Zhu A."/>
            <person name="Guo F."/>
            <person name="Chen W."/>
            <person name="Ni D."/>
            <person name="Usadel B."/>
            <person name="Fernie A.R."/>
            <person name="Wen W."/>
        </authorList>
    </citation>
    <scope>NUCLEOTIDE SEQUENCE [LARGE SCALE GENOMIC DNA]</scope>
    <source>
        <strain evidence="4">cv. G240</strain>
    </source>
</reference>
<reference evidence="3 4" key="2">
    <citation type="submission" date="2020-07" db="EMBL/GenBank/DDBJ databases">
        <title>Genome assembly of wild tea tree DASZ reveals pedigree and selection history of tea varieties.</title>
        <authorList>
            <person name="Zhang W."/>
        </authorList>
    </citation>
    <scope>NUCLEOTIDE SEQUENCE [LARGE SCALE GENOMIC DNA]</scope>
    <source>
        <strain evidence="4">cv. G240</strain>
        <tissue evidence="3">Leaf</tissue>
    </source>
</reference>
<comment type="caution">
    <text evidence="3">The sequence shown here is derived from an EMBL/GenBank/DDBJ whole genome shotgun (WGS) entry which is preliminary data.</text>
</comment>
<proteinExistence type="predicted"/>
<evidence type="ECO:0000313" key="3">
    <source>
        <dbReference type="EMBL" id="KAF5940010.1"/>
    </source>
</evidence>
<dbReference type="AlphaFoldDB" id="A0A7J7GGX5"/>
<keyword evidence="2" id="KW-0732">Signal</keyword>
<gene>
    <name evidence="3" type="ORF">HYC85_021177</name>
</gene>
<evidence type="ECO:0000256" key="2">
    <source>
        <dbReference type="SAM" id="SignalP"/>
    </source>
</evidence>
<organism evidence="3 4">
    <name type="scientific">Camellia sinensis</name>
    <name type="common">Tea plant</name>
    <name type="synonym">Thea sinensis</name>
    <dbReference type="NCBI Taxonomy" id="4442"/>
    <lineage>
        <taxon>Eukaryota</taxon>
        <taxon>Viridiplantae</taxon>
        <taxon>Streptophyta</taxon>
        <taxon>Embryophyta</taxon>
        <taxon>Tracheophyta</taxon>
        <taxon>Spermatophyta</taxon>
        <taxon>Magnoliopsida</taxon>
        <taxon>eudicotyledons</taxon>
        <taxon>Gunneridae</taxon>
        <taxon>Pentapetalae</taxon>
        <taxon>asterids</taxon>
        <taxon>Ericales</taxon>
        <taxon>Theaceae</taxon>
        <taxon>Camellia</taxon>
    </lineage>
</organism>
<dbReference type="EMBL" id="JACBKZ010000010">
    <property type="protein sequence ID" value="KAF5940010.1"/>
    <property type="molecule type" value="Genomic_DNA"/>
</dbReference>
<feature type="signal peptide" evidence="2">
    <location>
        <begin position="1"/>
        <end position="21"/>
    </location>
</feature>
<name>A0A7J7GGX5_CAMSI</name>
<evidence type="ECO:0008006" key="5">
    <source>
        <dbReference type="Google" id="ProtNLM"/>
    </source>
</evidence>
<keyword evidence="4" id="KW-1185">Reference proteome</keyword>
<protein>
    <recommendedName>
        <fullName evidence="5">Secreted protein</fullName>
    </recommendedName>
</protein>
<feature type="chain" id="PRO_5029635804" description="Secreted protein" evidence="2">
    <location>
        <begin position="22"/>
        <end position="83"/>
    </location>
</feature>